<proteinExistence type="predicted"/>
<dbReference type="Pfam" id="PF13242">
    <property type="entry name" value="Hydrolase_like"/>
    <property type="match status" value="1"/>
</dbReference>
<dbReference type="SUPFAM" id="SSF56784">
    <property type="entry name" value="HAD-like"/>
    <property type="match status" value="1"/>
</dbReference>
<protein>
    <recommendedName>
        <fullName evidence="3">YqeG family HAD IIIA-type phosphatase</fullName>
    </recommendedName>
</protein>
<dbReference type="OrthoDB" id="9787572at2"/>
<dbReference type="InterPro" id="IPR023214">
    <property type="entry name" value="HAD_sf"/>
</dbReference>
<dbReference type="STRING" id="79604.AAY81_03645"/>
<evidence type="ECO:0008006" key="3">
    <source>
        <dbReference type="Google" id="ProtNLM"/>
    </source>
</evidence>
<organism evidence="1 2">
    <name type="scientific">Denitrobacterium detoxificans</name>
    <dbReference type="NCBI Taxonomy" id="79604"/>
    <lineage>
        <taxon>Bacteria</taxon>
        <taxon>Bacillati</taxon>
        <taxon>Actinomycetota</taxon>
        <taxon>Coriobacteriia</taxon>
        <taxon>Eggerthellales</taxon>
        <taxon>Eggerthellaceae</taxon>
        <taxon>Denitrobacterium</taxon>
    </lineage>
</organism>
<gene>
    <name evidence="1" type="ORF">SAMN02910314_01685</name>
</gene>
<evidence type="ECO:0000313" key="1">
    <source>
        <dbReference type="EMBL" id="SEO93956.1"/>
    </source>
</evidence>
<dbReference type="AlphaFoldDB" id="A0A172RXI5"/>
<keyword evidence="2" id="KW-1185">Reference proteome</keyword>
<evidence type="ECO:0000313" key="2">
    <source>
        <dbReference type="Proteomes" id="UP000182975"/>
    </source>
</evidence>
<dbReference type="Proteomes" id="UP000182975">
    <property type="component" value="Unassembled WGS sequence"/>
</dbReference>
<accession>A0A172RXI5</accession>
<name>A0A172RXI5_9ACTN</name>
<dbReference type="Gene3D" id="3.40.50.1000">
    <property type="entry name" value="HAD superfamily/HAD-like"/>
    <property type="match status" value="1"/>
</dbReference>
<reference evidence="2" key="1">
    <citation type="submission" date="2016-10" db="EMBL/GenBank/DDBJ databases">
        <authorList>
            <person name="Varghese N."/>
        </authorList>
    </citation>
    <scope>NUCLEOTIDE SEQUENCE [LARGE SCALE GENOMIC DNA]</scope>
    <source>
        <strain evidence="2">DSM 21843</strain>
    </source>
</reference>
<dbReference type="InterPro" id="IPR036412">
    <property type="entry name" value="HAD-like_sf"/>
</dbReference>
<dbReference type="KEGG" id="ddt:AAY81_03645"/>
<dbReference type="PATRIC" id="fig|79604.3.peg.742"/>
<dbReference type="RefSeq" id="WP_066661497.1">
    <property type="nucleotide sequence ID" value="NZ_CP011402.1"/>
</dbReference>
<dbReference type="EMBL" id="FOEC01000012">
    <property type="protein sequence ID" value="SEO93956.1"/>
    <property type="molecule type" value="Genomic_DNA"/>
</dbReference>
<sequence>MGIVHPDRYFARISAIDVQKDLLGCGITHALLDMDNTLVSRASGDVPSDVRNWLSRARNAGVSFCIVSNNWHDTPRIHGRELGIPVVAKACKPLPHGLLAARAAIGARSNDTVVIGDQLLTDVMGAHMLGMKAYLVAPLSEVDLRHTNALKPLREALLAGFVPENEHAASSCAPDARD</sequence>